<name>A0A2N9APU9_METEX</name>
<sequence length="292" mass="32344">MNPEESRRGKRTFARTYGCSSERVMDQETARTLLQQAVEAPAPRKARRRRRRPVLWCALLVVFLLGLGGGLVALRLSQGPLRIDGLTHQVAEAVAGRFGPGWRVALRDSALELDSESSLALRVGGLDIFNPEGALVVRAPLAVVSLDTWSLLRLSVQPRSIEFRDIEMTALVHDDGSIAFAASSPTQGGWGRGGGQAPYPAERRRRPRHRLASLGGGRLDLRRGARSGRRHRRPRPGADHQRTPDPCRRRPASGHLRTGERPVPPRHQRRFAGVRAAHRRAPRRVAVRRPGP</sequence>
<protein>
    <submittedName>
        <fullName evidence="3">Uncharacterized protein</fullName>
    </submittedName>
</protein>
<evidence type="ECO:0000256" key="2">
    <source>
        <dbReference type="SAM" id="Phobius"/>
    </source>
</evidence>
<dbReference type="EMBL" id="LT962688">
    <property type="protein sequence ID" value="SOR29385.1"/>
    <property type="molecule type" value="Genomic_DNA"/>
</dbReference>
<keyword evidence="2" id="KW-1133">Transmembrane helix</keyword>
<feature type="compositionally biased region" description="Basic residues" evidence="1">
    <location>
        <begin position="264"/>
        <end position="292"/>
    </location>
</feature>
<dbReference type="AlphaFoldDB" id="A0A2N9APU9"/>
<organism evidence="3 4">
    <name type="scientific">Methylorubrum extorquens</name>
    <name type="common">Methylobacterium dichloromethanicum</name>
    <name type="synonym">Methylobacterium extorquens</name>
    <dbReference type="NCBI Taxonomy" id="408"/>
    <lineage>
        <taxon>Bacteria</taxon>
        <taxon>Pseudomonadati</taxon>
        <taxon>Pseudomonadota</taxon>
        <taxon>Alphaproteobacteria</taxon>
        <taxon>Hyphomicrobiales</taxon>
        <taxon>Methylobacteriaceae</taxon>
        <taxon>Methylorubrum</taxon>
    </lineage>
</organism>
<evidence type="ECO:0000313" key="4">
    <source>
        <dbReference type="Proteomes" id="UP000233769"/>
    </source>
</evidence>
<feature type="transmembrane region" description="Helical" evidence="2">
    <location>
        <begin position="54"/>
        <end position="74"/>
    </location>
</feature>
<dbReference type="Proteomes" id="UP000233769">
    <property type="component" value="Chromosome tk0001"/>
</dbReference>
<feature type="compositionally biased region" description="Basic and acidic residues" evidence="1">
    <location>
        <begin position="236"/>
        <end position="248"/>
    </location>
</feature>
<keyword evidence="2" id="KW-0812">Transmembrane</keyword>
<feature type="compositionally biased region" description="Basic residues" evidence="1">
    <location>
        <begin position="224"/>
        <end position="235"/>
    </location>
</feature>
<keyword evidence="2" id="KW-0472">Membrane</keyword>
<gene>
    <name evidence="3" type="ORF">TK0001_2783</name>
</gene>
<reference evidence="4" key="1">
    <citation type="submission" date="2017-10" db="EMBL/GenBank/DDBJ databases">
        <authorList>
            <person name="Regsiter A."/>
            <person name="William W."/>
        </authorList>
    </citation>
    <scope>NUCLEOTIDE SEQUENCE [LARGE SCALE GENOMIC DNA]</scope>
</reference>
<accession>A0A2N9APU9</accession>
<evidence type="ECO:0000313" key="3">
    <source>
        <dbReference type="EMBL" id="SOR29385.1"/>
    </source>
</evidence>
<proteinExistence type="predicted"/>
<evidence type="ECO:0000256" key="1">
    <source>
        <dbReference type="SAM" id="MobiDB-lite"/>
    </source>
</evidence>
<feature type="region of interest" description="Disordered" evidence="1">
    <location>
        <begin position="182"/>
        <end position="292"/>
    </location>
</feature>